<dbReference type="NCBIfam" id="NF006153">
    <property type="entry name" value="PRK08296.1-5"/>
    <property type="match status" value="1"/>
</dbReference>
<gene>
    <name evidence="2" type="ORF">H8E19_04790</name>
</gene>
<dbReference type="SUPFAM" id="SSF52009">
    <property type="entry name" value="Phosphohistidine domain"/>
    <property type="match status" value="1"/>
</dbReference>
<dbReference type="InterPro" id="IPR008279">
    <property type="entry name" value="PEP-util_enz_mobile_dom"/>
</dbReference>
<evidence type="ECO:0000313" key="3">
    <source>
        <dbReference type="Proteomes" id="UP000650524"/>
    </source>
</evidence>
<comment type="caution">
    <text evidence="2">The sequence shown here is derived from an EMBL/GenBank/DDBJ whole genome shotgun (WGS) entry which is preliminary data.</text>
</comment>
<evidence type="ECO:0000313" key="2">
    <source>
        <dbReference type="EMBL" id="MBC8176700.1"/>
    </source>
</evidence>
<dbReference type="EMBL" id="JACNJD010000155">
    <property type="protein sequence ID" value="MBC8176700.1"/>
    <property type="molecule type" value="Genomic_DNA"/>
</dbReference>
<protein>
    <submittedName>
        <fullName evidence="2">PEP-utilizing enzyme, mobile region</fullName>
    </submittedName>
</protein>
<feature type="domain" description="PEP-utilising enzyme mobile" evidence="1">
    <location>
        <begin position="540"/>
        <end position="610"/>
    </location>
</feature>
<dbReference type="Proteomes" id="UP000650524">
    <property type="component" value="Unassembled WGS sequence"/>
</dbReference>
<dbReference type="Gene3D" id="3.50.30.10">
    <property type="entry name" value="Phosphohistidine domain"/>
    <property type="match status" value="1"/>
</dbReference>
<sequence length="618" mass="70342">MADTNEGRFPDPQEIQVPPELEGWEEMYPSHYLFSKERGEWESAQFWYQDKIHAPEPMPPLDLLFQEAWQIALSQYTTRVFCIPPAQGIAQRMVGPYMYICAIAPPPDEIIGEKAGLFEKRVFYVFEHYNELWDKWLTKFKALGEEMKGLEIPKEMPKYVPEDQVLPAPTGCYVSYDLLESFDSLVNQMFKGWQYHFEMLNLTYLAYLMFGDVTRKLFPGISESAIGKMVAGAYVSMFRPEEELCQLSRLAVSLNGVADILKREMTADQKIAELEKTSDGKQWLEAFEKAKDPWFYVSCGSGWFHYEGSWINNLDIPYSYIKSYVERLENGETIERDLDEVEKERDKTVAKYRELIESDEDRNAFDGAHNTVRTIYKYAEDHLFWVEHWFHTIWFSKIREFGTLLVDNGMLNEVDDIFMFNRYEIPEILTEVATAWALGVDIPVRGDYYKAKADKRKKILKAAGDWMPSPALGIPPEEVAEPFTIMLWGVTTDKVKEWLKGMGEVSTEDVSELKGFASSAGVVEGKARVLKRLDEIVGLEPGEILVCPTTNPSWAPVFTKIKAAVTDIGGLTSHAAIVCREYGVPSVTGTGIATSVIKTGDTIQVDGETGVVTIVERA</sequence>
<proteinExistence type="predicted"/>
<organism evidence="2 3">
    <name type="scientific">Candidatus Desulfacyla euxinica</name>
    <dbReference type="NCBI Taxonomy" id="2841693"/>
    <lineage>
        <taxon>Bacteria</taxon>
        <taxon>Deltaproteobacteria</taxon>
        <taxon>Candidatus Desulfacyla</taxon>
    </lineage>
</organism>
<dbReference type="InterPro" id="IPR036637">
    <property type="entry name" value="Phosphohistidine_dom_sf"/>
</dbReference>
<dbReference type="GO" id="GO:0016772">
    <property type="term" value="F:transferase activity, transferring phosphorus-containing groups"/>
    <property type="evidence" value="ECO:0007669"/>
    <property type="project" value="InterPro"/>
</dbReference>
<name>A0A8J6MXM3_9DELT</name>
<dbReference type="InterPro" id="IPR051549">
    <property type="entry name" value="PEP_Utilizing_Enz"/>
</dbReference>
<accession>A0A8J6MXM3</accession>
<reference evidence="2 3" key="1">
    <citation type="submission" date="2020-08" db="EMBL/GenBank/DDBJ databases">
        <title>Bridging the membrane lipid divide: bacteria of the FCB group superphylum have the potential to synthesize archaeal ether lipids.</title>
        <authorList>
            <person name="Villanueva L."/>
            <person name="Von Meijenfeldt F.A.B."/>
            <person name="Westbye A.B."/>
            <person name="Yadav S."/>
            <person name="Hopmans E.C."/>
            <person name="Dutilh B.E."/>
            <person name="Sinninghe Damste J.S."/>
        </authorList>
    </citation>
    <scope>NUCLEOTIDE SEQUENCE [LARGE SCALE GENOMIC DNA]</scope>
    <source>
        <strain evidence="2">NIOZ-UU27</strain>
    </source>
</reference>
<dbReference type="PANTHER" id="PTHR43615">
    <property type="entry name" value="PHOSPHOENOLPYRUVATE SYNTHASE-RELATED"/>
    <property type="match status" value="1"/>
</dbReference>
<dbReference type="Pfam" id="PF00391">
    <property type="entry name" value="PEP-utilizers"/>
    <property type="match status" value="1"/>
</dbReference>
<dbReference type="PANTHER" id="PTHR43615:SF1">
    <property type="entry name" value="PPDK_N DOMAIN-CONTAINING PROTEIN"/>
    <property type="match status" value="1"/>
</dbReference>
<evidence type="ECO:0000259" key="1">
    <source>
        <dbReference type="Pfam" id="PF00391"/>
    </source>
</evidence>
<dbReference type="AlphaFoldDB" id="A0A8J6MXM3"/>